<dbReference type="InterPro" id="IPR052158">
    <property type="entry name" value="INH-QAR"/>
</dbReference>
<proteinExistence type="predicted"/>
<organism evidence="2 3">
    <name type="scientific">Thalassovita aquimarina</name>
    <dbReference type="NCBI Taxonomy" id="2785917"/>
    <lineage>
        <taxon>Bacteria</taxon>
        <taxon>Pseudomonadati</taxon>
        <taxon>Pseudomonadota</taxon>
        <taxon>Alphaproteobacteria</taxon>
        <taxon>Rhodobacterales</taxon>
        <taxon>Roseobacteraceae</taxon>
        <taxon>Thalassovita</taxon>
    </lineage>
</organism>
<dbReference type="Proteomes" id="UP001195941">
    <property type="component" value="Unassembled WGS sequence"/>
</dbReference>
<dbReference type="EMBL" id="JADMKU010000021">
    <property type="protein sequence ID" value="MBR9652988.1"/>
    <property type="molecule type" value="Genomic_DNA"/>
</dbReference>
<comment type="caution">
    <text evidence="2">The sequence shown here is derived from an EMBL/GenBank/DDBJ whole genome shotgun (WGS) entry which is preliminary data.</text>
</comment>
<evidence type="ECO:0000313" key="2">
    <source>
        <dbReference type="EMBL" id="MBR9652988.1"/>
    </source>
</evidence>
<evidence type="ECO:0000313" key="3">
    <source>
        <dbReference type="Proteomes" id="UP001195941"/>
    </source>
</evidence>
<name>A0ABS5HVK6_9RHOB</name>
<evidence type="ECO:0000259" key="1">
    <source>
        <dbReference type="Pfam" id="PF01965"/>
    </source>
</evidence>
<dbReference type="Pfam" id="PF01965">
    <property type="entry name" value="DJ-1_PfpI"/>
    <property type="match status" value="1"/>
</dbReference>
<protein>
    <submittedName>
        <fullName evidence="2">DJ-1/PfpI family protein</fullName>
    </submittedName>
</protein>
<dbReference type="InterPro" id="IPR029062">
    <property type="entry name" value="Class_I_gatase-like"/>
</dbReference>
<dbReference type="InterPro" id="IPR002818">
    <property type="entry name" value="DJ-1/PfpI"/>
</dbReference>
<dbReference type="SUPFAM" id="SSF52317">
    <property type="entry name" value="Class I glutamine amidotransferase-like"/>
    <property type="match status" value="1"/>
</dbReference>
<reference evidence="2 3" key="1">
    <citation type="journal article" date="2021" name="Arch. Microbiol.">
        <title>Thalassobius aquimarinus sp. nov., isolated from the Sea of Japan seashore.</title>
        <authorList>
            <person name="Kurilenko V.V."/>
            <person name="Romanenko L.A."/>
            <person name="Chernysheva N.Y."/>
            <person name="Velansky P.V."/>
            <person name="Tekutyeva L.A."/>
            <person name="Isaeva M.P."/>
            <person name="Mikhailov V.V."/>
        </authorList>
    </citation>
    <scope>NUCLEOTIDE SEQUENCE [LARGE SCALE GENOMIC DNA]</scope>
    <source>
        <strain evidence="2 3">KMM 8518</strain>
    </source>
</reference>
<dbReference type="CDD" id="cd03139">
    <property type="entry name" value="GATase1_PfpI_2"/>
    <property type="match status" value="1"/>
</dbReference>
<keyword evidence="3" id="KW-1185">Reference proteome</keyword>
<dbReference type="Gene3D" id="3.40.50.880">
    <property type="match status" value="1"/>
</dbReference>
<accession>A0ABS5HVK6</accession>
<sequence>MGMTIGVLVFDGAEEMDFVGPWEVLAAVADEDPGNRILLVSETVAPVTCEKGMRVLPNVSYADAPALDVIVIPGGSGARREIGNPATVGWLQEASKNCTWMCSVCTGAFLLVGAGLADGKTVTTHHGFIGDLRDMGRATVAEGVRFARDGNVVSAGGVMSGIEMSLWLVRELFGPDAEDEARNYIAYDYPPREASRQL</sequence>
<dbReference type="PANTHER" id="PTHR43130:SF3">
    <property type="entry name" value="HTH-TYPE TRANSCRIPTIONAL REGULATOR RV1931C"/>
    <property type="match status" value="1"/>
</dbReference>
<feature type="domain" description="DJ-1/PfpI" evidence="1">
    <location>
        <begin position="4"/>
        <end position="170"/>
    </location>
</feature>
<gene>
    <name evidence="2" type="ORF">IT775_17860</name>
</gene>
<dbReference type="PANTHER" id="PTHR43130">
    <property type="entry name" value="ARAC-FAMILY TRANSCRIPTIONAL REGULATOR"/>
    <property type="match status" value="1"/>
</dbReference>
<dbReference type="RefSeq" id="WP_212702611.1">
    <property type="nucleotide sequence ID" value="NZ_JADMKU010000021.1"/>
</dbReference>